<gene>
    <name evidence="2" type="ORF">NIES2119_28995</name>
</gene>
<evidence type="ECO:0000313" key="3">
    <source>
        <dbReference type="Proteomes" id="UP000185860"/>
    </source>
</evidence>
<accession>A0A1U7I592</accession>
<dbReference type="InterPro" id="IPR057727">
    <property type="entry name" value="WCX_dom"/>
</dbReference>
<evidence type="ECO:0000313" key="2">
    <source>
        <dbReference type="EMBL" id="OKH31374.1"/>
    </source>
</evidence>
<sequence length="288" mass="33610">MTVDELKVAFNALASVAKYQGDSQVRRIHATLTKWLRTLDLDSKGDFFYPVRQHLNRAVVHTDPEEIMDKGENRDNLFHQLDVVEQAIHTGSAIEISRRSDPYGNGQIGLKQVWPLQLIYHDIAWYLIFEECNNQLLAVGRINRFKNYCKVLSSKTRSLQQQYQRLLDAHKLLEKGWGLFLGKAEEQSLELEGKLDLIEVKVRFFPKVIDFILEGELRHPKQELEKGPIDSVTGKFTYLDYIVELPPRSLQEFSWWVCRHMENAEVLEPDFLRQQHYQAALALVARYQ</sequence>
<dbReference type="AlphaFoldDB" id="A0A1U7I592"/>
<name>A0A1U7I592_9CYAN</name>
<dbReference type="STRING" id="454136.NIES2119_28995"/>
<feature type="domain" description="WCX" evidence="1">
    <location>
        <begin position="197"/>
        <end position="278"/>
    </location>
</feature>
<dbReference type="Proteomes" id="UP000185860">
    <property type="component" value="Unassembled WGS sequence"/>
</dbReference>
<organism evidence="2 3">
    <name type="scientific">[Phormidium ambiguum] IAM M-71</name>
    <dbReference type="NCBI Taxonomy" id="454136"/>
    <lineage>
        <taxon>Bacteria</taxon>
        <taxon>Bacillati</taxon>
        <taxon>Cyanobacteriota</taxon>
        <taxon>Cyanophyceae</taxon>
        <taxon>Oscillatoriophycideae</taxon>
        <taxon>Aerosakkonematales</taxon>
        <taxon>Aerosakkonemataceae</taxon>
        <taxon>Floridanema</taxon>
    </lineage>
</organism>
<dbReference type="RefSeq" id="WP_073596963.1">
    <property type="nucleotide sequence ID" value="NZ_MRCE01000051.1"/>
</dbReference>
<protein>
    <recommendedName>
        <fullName evidence="1">WCX domain-containing protein</fullName>
    </recommendedName>
</protein>
<reference evidence="2 3" key="1">
    <citation type="submission" date="2016-11" db="EMBL/GenBank/DDBJ databases">
        <title>Draft Genome Sequences of Nine Cyanobacterial Strains from Diverse Habitats.</title>
        <authorList>
            <person name="Zhu T."/>
            <person name="Hou S."/>
            <person name="Lu X."/>
            <person name="Hess W.R."/>
        </authorList>
    </citation>
    <scope>NUCLEOTIDE SEQUENCE [LARGE SCALE GENOMIC DNA]</scope>
    <source>
        <strain evidence="2 3">IAM M-71</strain>
    </source>
</reference>
<dbReference type="Pfam" id="PF25583">
    <property type="entry name" value="WCX"/>
    <property type="match status" value="1"/>
</dbReference>
<evidence type="ECO:0000259" key="1">
    <source>
        <dbReference type="Pfam" id="PF25583"/>
    </source>
</evidence>
<proteinExistence type="predicted"/>
<comment type="caution">
    <text evidence="2">The sequence shown here is derived from an EMBL/GenBank/DDBJ whole genome shotgun (WGS) entry which is preliminary data.</text>
</comment>
<dbReference type="EMBL" id="MRCE01000051">
    <property type="protein sequence ID" value="OKH31374.1"/>
    <property type="molecule type" value="Genomic_DNA"/>
</dbReference>